<organism evidence="3 4">
    <name type="scientific">Sulfitobacter donghicola DSW-25 = KCTC 12864 = JCM 14565</name>
    <dbReference type="NCBI Taxonomy" id="1300350"/>
    <lineage>
        <taxon>Bacteria</taxon>
        <taxon>Pseudomonadati</taxon>
        <taxon>Pseudomonadota</taxon>
        <taxon>Alphaproteobacteria</taxon>
        <taxon>Rhodobacterales</taxon>
        <taxon>Roseobacteraceae</taxon>
        <taxon>Sulfitobacter</taxon>
    </lineage>
</organism>
<keyword evidence="2" id="KW-1133">Transmembrane helix</keyword>
<name>A0A073IQX5_9RHOB</name>
<evidence type="ECO:0000313" key="4">
    <source>
        <dbReference type="Proteomes" id="UP000027734"/>
    </source>
</evidence>
<feature type="region of interest" description="Disordered" evidence="1">
    <location>
        <begin position="1"/>
        <end position="72"/>
    </location>
</feature>
<accession>A0A073IQX5</accession>
<dbReference type="eggNOG" id="ENOG5032WNW">
    <property type="taxonomic scope" value="Bacteria"/>
</dbReference>
<evidence type="ECO:0000313" key="3">
    <source>
        <dbReference type="EMBL" id="KEJ87807.1"/>
    </source>
</evidence>
<dbReference type="STRING" id="1300350.Z948_2066"/>
<proteinExistence type="predicted"/>
<dbReference type="AlphaFoldDB" id="A0A073IQX5"/>
<sequence>MTDATTNPTDKTPASELDESSLSAIRSILTEDAAAPAQEPSPREQARIERATAGHAPRSATRATKKSDRLPLLADAESDPAAAARAQELLAPKVKKRRFSLGRKAAAPTKVEPVQQPVAEPKRRQVVPAEGLIDRIKAYRPTPAHMAIGAILLLVLFRPWLVFGLLFLFALIMVGVFLILGYDGFWQSVMKISRWYANRRPERAAAMHQRLDRFAVRWDAILDRFPEGTVDGLYLPDFGELASADSRHDKAMERRLDGLQKEGG</sequence>
<protein>
    <submittedName>
        <fullName evidence="3">Uncharacterized protein</fullName>
    </submittedName>
</protein>
<dbReference type="Proteomes" id="UP000027734">
    <property type="component" value="Unassembled WGS sequence"/>
</dbReference>
<feature type="compositionally biased region" description="Basic and acidic residues" evidence="1">
    <location>
        <begin position="41"/>
        <end position="52"/>
    </location>
</feature>
<gene>
    <name evidence="3" type="ORF">DSW25_05060</name>
</gene>
<keyword evidence="4" id="KW-1185">Reference proteome</keyword>
<dbReference type="EMBL" id="JAMC01000015">
    <property type="protein sequence ID" value="KEJ87807.1"/>
    <property type="molecule type" value="Genomic_DNA"/>
</dbReference>
<keyword evidence="2" id="KW-0472">Membrane</keyword>
<reference evidence="3 4" key="1">
    <citation type="submission" date="2014-01" db="EMBL/GenBank/DDBJ databases">
        <title>Sulfitobacter donghicola JCM 14565 Genome Sequencing.</title>
        <authorList>
            <person name="Lai Q."/>
            <person name="Hong Z."/>
        </authorList>
    </citation>
    <scope>NUCLEOTIDE SEQUENCE [LARGE SCALE GENOMIC DNA]</scope>
    <source>
        <strain evidence="3 4">JCM 14565</strain>
    </source>
</reference>
<feature type="transmembrane region" description="Helical" evidence="2">
    <location>
        <begin position="167"/>
        <end position="186"/>
    </location>
</feature>
<comment type="caution">
    <text evidence="3">The sequence shown here is derived from an EMBL/GenBank/DDBJ whole genome shotgun (WGS) entry which is preliminary data.</text>
</comment>
<feature type="compositionally biased region" description="Polar residues" evidence="1">
    <location>
        <begin position="1"/>
        <end position="12"/>
    </location>
</feature>
<evidence type="ECO:0000256" key="1">
    <source>
        <dbReference type="SAM" id="MobiDB-lite"/>
    </source>
</evidence>
<dbReference type="RefSeq" id="WP_025059444.1">
    <property type="nucleotide sequence ID" value="NZ_JAMC01000015.1"/>
</dbReference>
<keyword evidence="2" id="KW-0812">Transmembrane</keyword>
<dbReference type="OrthoDB" id="7861530at2"/>
<evidence type="ECO:0000256" key="2">
    <source>
        <dbReference type="SAM" id="Phobius"/>
    </source>
</evidence>